<dbReference type="SMART" id="SM00875">
    <property type="entry name" value="BACK"/>
    <property type="match status" value="1"/>
</dbReference>
<dbReference type="Pfam" id="PF00651">
    <property type="entry name" value="BTB"/>
    <property type="match status" value="1"/>
</dbReference>
<keyword evidence="2" id="KW-0677">Repeat</keyword>
<dbReference type="SMART" id="SM00225">
    <property type="entry name" value="BTB"/>
    <property type="match status" value="1"/>
</dbReference>
<dbReference type="Gene3D" id="3.30.710.10">
    <property type="entry name" value="Potassium Channel Kv1.1, Chain A"/>
    <property type="match status" value="1"/>
</dbReference>
<keyword evidence="1" id="KW-0880">Kelch repeat</keyword>
<evidence type="ECO:0000259" key="3">
    <source>
        <dbReference type="PROSITE" id="PS50097"/>
    </source>
</evidence>
<name>A0A8W8KWM5_MAGGI</name>
<dbReference type="InterPro" id="IPR015915">
    <property type="entry name" value="Kelch-typ_b-propeller"/>
</dbReference>
<dbReference type="PANTHER" id="PTHR45632:SF3">
    <property type="entry name" value="KELCH-LIKE PROTEIN 32"/>
    <property type="match status" value="1"/>
</dbReference>
<proteinExistence type="predicted"/>
<dbReference type="Gene3D" id="1.25.40.420">
    <property type="match status" value="1"/>
</dbReference>
<dbReference type="FunFam" id="1.25.40.420:FF:000001">
    <property type="entry name" value="Kelch-like family member 12"/>
    <property type="match status" value="1"/>
</dbReference>
<dbReference type="AlphaFoldDB" id="A0A8W8KWM5"/>
<dbReference type="PROSITE" id="PS50097">
    <property type="entry name" value="BTB"/>
    <property type="match status" value="1"/>
</dbReference>
<dbReference type="PIRSF" id="PIRSF037037">
    <property type="entry name" value="Kelch-like_protein_gigaxonin"/>
    <property type="match status" value="1"/>
</dbReference>
<accession>A0A8W8KWM5</accession>
<evidence type="ECO:0000313" key="4">
    <source>
        <dbReference type="EnsemblMetazoa" id="G25276.1:cds"/>
    </source>
</evidence>
<dbReference type="InterPro" id="IPR011333">
    <property type="entry name" value="SKP1/BTB/POZ_sf"/>
</dbReference>
<feature type="domain" description="BTB" evidence="3">
    <location>
        <begin position="38"/>
        <end position="105"/>
    </location>
</feature>
<dbReference type="Gene3D" id="2.120.10.80">
    <property type="entry name" value="Kelch-type beta propeller"/>
    <property type="match status" value="1"/>
</dbReference>
<dbReference type="SUPFAM" id="SSF54695">
    <property type="entry name" value="POZ domain"/>
    <property type="match status" value="1"/>
</dbReference>
<dbReference type="EnsemblMetazoa" id="G25276.1">
    <property type="protein sequence ID" value="G25276.1:cds"/>
    <property type="gene ID" value="G25276"/>
</dbReference>
<dbReference type="InterPro" id="IPR011705">
    <property type="entry name" value="BACK"/>
</dbReference>
<sequence>MELCSRDIIKKMEDSWKSDVALQIHDALEEMYRESRHTDVNVTVEDRTFRCHRAVLAAVSPYFDAMFLSGMKESIDGVVNLQGISKENFESIIKFIYTGSKVVTKANAEELLKASALFQIKQLHVKCEQFLLDKINNENCIGAWKLAKTHECPNLSEKAWEIITFNFQDICRSEDFQCLDKDDLIEIITHDDLHVSSEELVCDSVFRWYATDPEGRKQDTIHLFEYLRLPLLGSEYLLHEVEPLDIVNENSRCREIVKEAIQYQLLPSRRWDFNSPRVAFRKYASVEDVLIVIGGYNSVGEKVVDMLAYSFIQAKWFFLTPMPVQLGREFATVVYGNDIFVSGGSQKLDCLLRYRAENNDWYRCTSPVQGRRRHVMVAVCESIFVLGGYDDTIKDENKRTLSSVEEYLINARTWRKAGDIVHAVRSMSAAVSKEKIYVFGGILADDKESDAIQCFDTRLSTSLVVSFLPSPCKLSKTVVCDKHVYIVCTDGSLLEMSEKGDVSCVHTMKYFNRRRFGALHRKGGILLVGGESGNAISQKIVFLNPDKKWTEYTYSTTMPARANFGSLIIILQKKYLTRTFKSD</sequence>
<dbReference type="InterPro" id="IPR017096">
    <property type="entry name" value="BTB-kelch_protein"/>
</dbReference>
<organism evidence="4 5">
    <name type="scientific">Magallana gigas</name>
    <name type="common">Pacific oyster</name>
    <name type="synonym">Crassostrea gigas</name>
    <dbReference type="NCBI Taxonomy" id="29159"/>
    <lineage>
        <taxon>Eukaryota</taxon>
        <taxon>Metazoa</taxon>
        <taxon>Spiralia</taxon>
        <taxon>Lophotrochozoa</taxon>
        <taxon>Mollusca</taxon>
        <taxon>Bivalvia</taxon>
        <taxon>Autobranchia</taxon>
        <taxon>Pteriomorphia</taxon>
        <taxon>Ostreida</taxon>
        <taxon>Ostreoidea</taxon>
        <taxon>Ostreidae</taxon>
        <taxon>Magallana</taxon>
    </lineage>
</organism>
<dbReference type="SUPFAM" id="SSF117281">
    <property type="entry name" value="Kelch motif"/>
    <property type="match status" value="1"/>
</dbReference>
<evidence type="ECO:0000256" key="1">
    <source>
        <dbReference type="ARBA" id="ARBA00022441"/>
    </source>
</evidence>
<dbReference type="InterPro" id="IPR006652">
    <property type="entry name" value="Kelch_1"/>
</dbReference>
<evidence type="ECO:0000256" key="2">
    <source>
        <dbReference type="ARBA" id="ARBA00022737"/>
    </source>
</evidence>
<dbReference type="PANTHER" id="PTHR45632">
    <property type="entry name" value="LD33804P"/>
    <property type="match status" value="1"/>
</dbReference>
<evidence type="ECO:0000313" key="5">
    <source>
        <dbReference type="Proteomes" id="UP000005408"/>
    </source>
</evidence>
<dbReference type="Pfam" id="PF24681">
    <property type="entry name" value="Kelch_KLHDC2_KLHL20_DRC7"/>
    <property type="match status" value="1"/>
</dbReference>
<dbReference type="Proteomes" id="UP000005408">
    <property type="component" value="Unassembled WGS sequence"/>
</dbReference>
<dbReference type="SMART" id="SM00612">
    <property type="entry name" value="Kelch"/>
    <property type="match status" value="2"/>
</dbReference>
<dbReference type="Pfam" id="PF07707">
    <property type="entry name" value="BACK"/>
    <property type="match status" value="1"/>
</dbReference>
<keyword evidence="5" id="KW-1185">Reference proteome</keyword>
<protein>
    <recommendedName>
        <fullName evidence="3">BTB domain-containing protein</fullName>
    </recommendedName>
</protein>
<dbReference type="InterPro" id="IPR000210">
    <property type="entry name" value="BTB/POZ_dom"/>
</dbReference>
<reference evidence="4" key="1">
    <citation type="submission" date="2022-08" db="UniProtKB">
        <authorList>
            <consortium name="EnsemblMetazoa"/>
        </authorList>
    </citation>
    <scope>IDENTIFICATION</scope>
    <source>
        <strain evidence="4">05x7-T-G4-1.051#20</strain>
    </source>
</reference>